<evidence type="ECO:0000256" key="1">
    <source>
        <dbReference type="SAM" id="MobiDB-lite"/>
    </source>
</evidence>
<feature type="region of interest" description="Disordered" evidence="1">
    <location>
        <begin position="1"/>
        <end position="30"/>
    </location>
</feature>
<dbReference type="EMBL" id="CAFBIZ010000136">
    <property type="protein sequence ID" value="CAB4850777.1"/>
    <property type="molecule type" value="Genomic_DNA"/>
</dbReference>
<feature type="compositionally biased region" description="Polar residues" evidence="1">
    <location>
        <begin position="1"/>
        <end position="11"/>
    </location>
</feature>
<gene>
    <name evidence="2" type="ORF">UFOPK3268_01073</name>
</gene>
<protein>
    <submittedName>
        <fullName evidence="2">Unannotated protein</fullName>
    </submittedName>
</protein>
<accession>A0A6J7BYB0</accession>
<reference evidence="2" key="1">
    <citation type="submission" date="2020-05" db="EMBL/GenBank/DDBJ databases">
        <authorList>
            <person name="Chiriac C."/>
            <person name="Salcher M."/>
            <person name="Ghai R."/>
            <person name="Kavagutti S V."/>
        </authorList>
    </citation>
    <scope>NUCLEOTIDE SEQUENCE</scope>
</reference>
<sequence>MAAITKQATDTTVERGRKPPHLNEPMKPYSSDAENLVLEPANRVMMPMKADELPRVATKGLMWKKLTSAPFTTPHTRPTAMATTIATPTGATPSNER</sequence>
<proteinExistence type="predicted"/>
<feature type="region of interest" description="Disordered" evidence="1">
    <location>
        <begin position="68"/>
        <end position="97"/>
    </location>
</feature>
<name>A0A6J7BYB0_9ZZZZ</name>
<organism evidence="2">
    <name type="scientific">freshwater metagenome</name>
    <dbReference type="NCBI Taxonomy" id="449393"/>
    <lineage>
        <taxon>unclassified sequences</taxon>
        <taxon>metagenomes</taxon>
        <taxon>ecological metagenomes</taxon>
    </lineage>
</organism>
<dbReference type="AlphaFoldDB" id="A0A6J7BYB0"/>
<evidence type="ECO:0000313" key="2">
    <source>
        <dbReference type="EMBL" id="CAB4850777.1"/>
    </source>
</evidence>
<feature type="compositionally biased region" description="Low complexity" evidence="1">
    <location>
        <begin position="76"/>
        <end position="97"/>
    </location>
</feature>